<accession>A0A5P8P100</accession>
<evidence type="ECO:0000313" key="2">
    <source>
        <dbReference type="EMBL" id="QFR49281.1"/>
    </source>
</evidence>
<evidence type="ECO:0000256" key="1">
    <source>
        <dbReference type="SAM" id="MobiDB-lite"/>
    </source>
</evidence>
<name>A0A5P8P100_9BACT</name>
<gene>
    <name evidence="2" type="ORF">FJR48_05880</name>
</gene>
<dbReference type="RefSeq" id="WP_152307224.1">
    <property type="nucleotide sequence ID" value="NZ_CP043617.1"/>
</dbReference>
<dbReference type="AlphaFoldDB" id="A0A5P8P100"/>
<organism evidence="2 3">
    <name type="scientific">Sulfurimonas lithotrophica</name>
    <dbReference type="NCBI Taxonomy" id="2590022"/>
    <lineage>
        <taxon>Bacteria</taxon>
        <taxon>Pseudomonadati</taxon>
        <taxon>Campylobacterota</taxon>
        <taxon>Epsilonproteobacteria</taxon>
        <taxon>Campylobacterales</taxon>
        <taxon>Sulfurimonadaceae</taxon>
        <taxon>Sulfurimonas</taxon>
    </lineage>
</organism>
<sequence>MEVSSSTNAPAQTDGKDPMKKATEVQERQVLKILEGLEEQSKQTQQINAQKTGVGNNVNLLG</sequence>
<feature type="compositionally biased region" description="Polar residues" evidence="1">
    <location>
        <begin position="1"/>
        <end position="11"/>
    </location>
</feature>
<dbReference type="KEGG" id="sulg:FJR48_05880"/>
<evidence type="ECO:0008006" key="4">
    <source>
        <dbReference type="Google" id="ProtNLM"/>
    </source>
</evidence>
<protein>
    <recommendedName>
        <fullName evidence="4">Motility protein</fullName>
    </recommendedName>
</protein>
<proteinExistence type="predicted"/>
<evidence type="ECO:0000313" key="3">
    <source>
        <dbReference type="Proteomes" id="UP000326944"/>
    </source>
</evidence>
<dbReference type="OrthoDB" id="5334997at2"/>
<feature type="region of interest" description="Disordered" evidence="1">
    <location>
        <begin position="1"/>
        <end position="26"/>
    </location>
</feature>
<keyword evidence="3" id="KW-1185">Reference proteome</keyword>
<dbReference type="EMBL" id="CP043617">
    <property type="protein sequence ID" value="QFR49281.1"/>
    <property type="molecule type" value="Genomic_DNA"/>
</dbReference>
<reference evidence="2 3" key="1">
    <citation type="submission" date="2019-09" db="EMBL/GenBank/DDBJ databases">
        <title>Sulfurimonas gotlandica sp. nov., a chemoautotrophic and psychrotolerant epsilonproteobacterium isolated from a pelagic redoxcline, and an emended description of the genus Sulfurimonas.</title>
        <authorList>
            <person name="Wang S."/>
            <person name="Jiang L."/>
            <person name="Shao S."/>
        </authorList>
    </citation>
    <scope>NUCLEOTIDE SEQUENCE [LARGE SCALE GENOMIC DNA]</scope>
    <source>
        <strain evidence="2 3">GYSZ_1</strain>
    </source>
</reference>
<dbReference type="Proteomes" id="UP000326944">
    <property type="component" value="Chromosome"/>
</dbReference>
<feature type="compositionally biased region" description="Basic and acidic residues" evidence="1">
    <location>
        <begin position="14"/>
        <end position="26"/>
    </location>
</feature>